<proteinExistence type="inferred from homology"/>
<dbReference type="Gene3D" id="2.60.120.200">
    <property type="match status" value="1"/>
</dbReference>
<name>A0A3Q9DKF5_9CHRO</name>
<dbReference type="CDD" id="cd16035">
    <property type="entry name" value="sulfatase_like"/>
    <property type="match status" value="1"/>
</dbReference>
<dbReference type="PANTHER" id="PTHR42693">
    <property type="entry name" value="ARYLSULFATASE FAMILY MEMBER"/>
    <property type="match status" value="1"/>
</dbReference>
<accession>A0A3Q9DKF5</accession>
<dbReference type="AlphaFoldDB" id="A0A3Q9DKF5"/>
<dbReference type="Pfam" id="PF00884">
    <property type="entry name" value="Sulfatase"/>
    <property type="match status" value="1"/>
</dbReference>
<dbReference type="EMBL" id="MH049495">
    <property type="protein sequence ID" value="AZP89486.1"/>
    <property type="molecule type" value="Genomic_DNA"/>
</dbReference>
<sequence>MSAQQNVLSNVLSFDGQRNYVEVPYNAQLNPEQFTVSCWAKVTGKQGQWRSPITSRTDSPQGGYILYAGENNKWQFWTGNGGNWVTVTGPDVVLGTWTHLAATYDGNNMRLYVNGQLAGGPVATKISLNKKSPLRIGAGATERNPDYLFAGQIGEVQVWNQARSAEDIKKSMNYRLLGNEPGLVGYWPLNEGSGNIVTDKTGKGSNGTINGATWQQEQLPLTPKASKPNIVIFLTDQDSAAVAERWPQSFEDEHLPALKRLKKNGLTFNKMFTVTVACSPSRATLLTSTYPNQHGVINTIAEPFSDIINRYEDSYGQSLEQKLLSPTQVNLARVLKAAGYKVYWKGKWHLSVPKSDTDKWSSEDIEYMKQSYGFDGWTPIDAGVARSDLTKFGKGTFYNDERYLRGVEGVKKVIEQDAKEGRGAFSGLSPEKKEAKKQKILDRIDKAIPREEQGVLEFIENYKSEDGPFCLVVSLVNPHDIHVAPTFEKDAGYSLEDFKDFNLPIPETVFEDLSFKPSVQEIFKQGCQVKEDQRLKRIKEARRLELSDEKVWYEDLPELKDGQFATNSQQVQQMFVNFYGYLKKLADNQINEVLNALEAKGLIDDTLIVRTSDHGEMCLAHDRQREKPFNAYEEVLRVPLIISNPNLFPNAVSTDSFATTLDIVPTLAKFAGVYDLFQFAFQGCDLTPLFTNPHQEVRDAIHFTFDDGTLPPRFFKTIPRRIRTIRTKEWKYSVYFNDEGTNYEYEMYDLVNDPLEKTNVAGKPEYLEKFRQLHAQLITQMVKLKTVPGRFSIYTEEMKQQNFIPPLYWPTEDEAEYEAIMDYAANQAQSSYRHRDHKEVIKAQAKDVDPDMWWLGI</sequence>
<dbReference type="GO" id="GO:0004065">
    <property type="term" value="F:arylsulfatase activity"/>
    <property type="evidence" value="ECO:0007669"/>
    <property type="project" value="TreeGrafter"/>
</dbReference>
<keyword evidence="2" id="KW-0732">Signal</keyword>
<evidence type="ECO:0000256" key="3">
    <source>
        <dbReference type="ARBA" id="ARBA00022801"/>
    </source>
</evidence>
<protein>
    <submittedName>
        <fullName evidence="6">Sulfatase</fullName>
    </submittedName>
</protein>
<evidence type="ECO:0000259" key="5">
    <source>
        <dbReference type="SMART" id="SM00560"/>
    </source>
</evidence>
<comment type="similarity">
    <text evidence="1">Belongs to the sulfatase family.</text>
</comment>
<dbReference type="SUPFAM" id="SSF49899">
    <property type="entry name" value="Concanavalin A-like lectins/glucanases"/>
    <property type="match status" value="1"/>
</dbReference>
<dbReference type="SUPFAM" id="SSF53649">
    <property type="entry name" value="Alkaline phosphatase-like"/>
    <property type="match status" value="1"/>
</dbReference>
<dbReference type="InterPro" id="IPR050738">
    <property type="entry name" value="Sulfatase"/>
</dbReference>
<reference evidence="6" key="1">
    <citation type="journal article" date="2018" name="ACS Chem. Biol.">
        <title>A Unique Biosynthetic Pathway in Bloom-Forming Cyanobacterial Genus Microcystis Jointly Assembles Cytotoxic Aeruginoguanidines and Microguanidines.</title>
        <authorList>
            <person name="Pancrace C."/>
            <person name="Ishida K."/>
            <person name="Briand E."/>
            <person name="Gatte Pichi D."/>
            <person name="Weiz A.R."/>
            <person name="Guljamow A."/>
            <person name="Scalvenzi T."/>
            <person name="Sassoon N."/>
            <person name="Hertweck C."/>
            <person name="Dittmann E."/>
            <person name="Gugger M."/>
        </authorList>
    </citation>
    <scope>NUCLEOTIDE SEQUENCE</scope>
    <source>
        <strain evidence="6">PCC 9805</strain>
    </source>
</reference>
<evidence type="ECO:0000256" key="1">
    <source>
        <dbReference type="ARBA" id="ARBA00008779"/>
    </source>
</evidence>
<gene>
    <name evidence="6" type="primary">agdG</name>
</gene>
<dbReference type="InterPro" id="IPR000917">
    <property type="entry name" value="Sulfatase_N"/>
</dbReference>
<dbReference type="PANTHER" id="PTHR42693:SF53">
    <property type="entry name" value="ENDO-4-O-SULFATASE"/>
    <property type="match status" value="1"/>
</dbReference>
<dbReference type="InterPro" id="IPR013320">
    <property type="entry name" value="ConA-like_dom_sf"/>
</dbReference>
<dbReference type="InterPro" id="IPR006558">
    <property type="entry name" value="LamG-like"/>
</dbReference>
<evidence type="ECO:0000313" key="6">
    <source>
        <dbReference type="EMBL" id="AZP89486.1"/>
    </source>
</evidence>
<dbReference type="InterPro" id="IPR017850">
    <property type="entry name" value="Alkaline_phosphatase_core_sf"/>
</dbReference>
<keyword evidence="4" id="KW-1015">Disulfide bond</keyword>
<dbReference type="Gene3D" id="3.40.720.10">
    <property type="entry name" value="Alkaline Phosphatase, subunit A"/>
    <property type="match status" value="1"/>
</dbReference>
<organism evidence="6">
    <name type="scientific">Microcystis sp. PCC 9805</name>
    <dbReference type="NCBI Taxonomy" id="717768"/>
    <lineage>
        <taxon>Bacteria</taxon>
        <taxon>Bacillati</taxon>
        <taxon>Cyanobacteriota</taxon>
        <taxon>Cyanophyceae</taxon>
        <taxon>Oscillatoriophycideae</taxon>
        <taxon>Chroococcales</taxon>
        <taxon>Microcystaceae</taxon>
        <taxon>Microcystis</taxon>
    </lineage>
</organism>
<evidence type="ECO:0000256" key="2">
    <source>
        <dbReference type="ARBA" id="ARBA00022729"/>
    </source>
</evidence>
<evidence type="ECO:0000256" key="4">
    <source>
        <dbReference type="ARBA" id="ARBA00023157"/>
    </source>
</evidence>
<dbReference type="SMART" id="SM00560">
    <property type="entry name" value="LamGL"/>
    <property type="match status" value="1"/>
</dbReference>
<feature type="domain" description="LamG-like jellyroll fold" evidence="5">
    <location>
        <begin position="32"/>
        <end position="166"/>
    </location>
</feature>
<dbReference type="Pfam" id="PF13385">
    <property type="entry name" value="Laminin_G_3"/>
    <property type="match status" value="1"/>
</dbReference>
<keyword evidence="3" id="KW-0378">Hydrolase</keyword>